<keyword evidence="3" id="KW-1133">Transmembrane helix</keyword>
<evidence type="ECO:0000256" key="2">
    <source>
        <dbReference type="SAM" id="MobiDB-lite"/>
    </source>
</evidence>
<dbReference type="Proteomes" id="UP001447188">
    <property type="component" value="Unassembled WGS sequence"/>
</dbReference>
<feature type="compositionally biased region" description="Polar residues" evidence="2">
    <location>
        <begin position="1"/>
        <end position="28"/>
    </location>
</feature>
<dbReference type="Gene3D" id="4.10.60.10">
    <property type="entry name" value="Zinc finger, CCHC-type"/>
    <property type="match status" value="3"/>
</dbReference>
<comment type="caution">
    <text evidence="5">The sequence shown here is derived from an EMBL/GenBank/DDBJ whole genome shotgun (WGS) entry which is preliminary data.</text>
</comment>
<dbReference type="PROSITE" id="PS50158">
    <property type="entry name" value="ZF_CCHC"/>
    <property type="match status" value="1"/>
</dbReference>
<evidence type="ECO:0000259" key="4">
    <source>
        <dbReference type="PROSITE" id="PS50158"/>
    </source>
</evidence>
<keyword evidence="3" id="KW-0812">Transmembrane</keyword>
<dbReference type="InterPro" id="IPR036875">
    <property type="entry name" value="Znf_CCHC_sf"/>
</dbReference>
<dbReference type="SMART" id="SM00343">
    <property type="entry name" value="ZnF_C2HC"/>
    <property type="match status" value="9"/>
</dbReference>
<reference evidence="5 6" key="1">
    <citation type="submission" date="2024-02" db="EMBL/GenBank/DDBJ databases">
        <title>Discinaceae phylogenomics.</title>
        <authorList>
            <person name="Dirks A.C."/>
            <person name="James T.Y."/>
        </authorList>
    </citation>
    <scope>NUCLEOTIDE SEQUENCE [LARGE SCALE GENOMIC DNA]</scope>
    <source>
        <strain evidence="5 6">ACD0624</strain>
    </source>
</reference>
<feature type="domain" description="CCHC-type" evidence="4">
    <location>
        <begin position="298"/>
        <end position="312"/>
    </location>
</feature>
<keyword evidence="1" id="KW-0479">Metal-binding</keyword>
<feature type="transmembrane region" description="Helical" evidence="3">
    <location>
        <begin position="796"/>
        <end position="816"/>
    </location>
</feature>
<feature type="region of interest" description="Disordered" evidence="2">
    <location>
        <begin position="1"/>
        <end position="29"/>
    </location>
</feature>
<dbReference type="InterPro" id="IPR054722">
    <property type="entry name" value="PolX-like_BBD"/>
</dbReference>
<proteinExistence type="predicted"/>
<evidence type="ECO:0000256" key="3">
    <source>
        <dbReference type="SAM" id="Phobius"/>
    </source>
</evidence>
<dbReference type="SUPFAM" id="SSF57756">
    <property type="entry name" value="Retrovirus zinc finger-like domains"/>
    <property type="match status" value="2"/>
</dbReference>
<keyword evidence="1" id="KW-0862">Zinc</keyword>
<dbReference type="InterPro" id="IPR001878">
    <property type="entry name" value="Znf_CCHC"/>
</dbReference>
<dbReference type="PANTHER" id="PTHR47103">
    <property type="entry name" value="DNA-BINDING PROTEIN"/>
    <property type="match status" value="1"/>
</dbReference>
<evidence type="ECO:0000313" key="6">
    <source>
        <dbReference type="Proteomes" id="UP001447188"/>
    </source>
</evidence>
<evidence type="ECO:0000256" key="1">
    <source>
        <dbReference type="PROSITE-ProRule" id="PRU00047"/>
    </source>
</evidence>
<sequence length="848" mass="93150">MSSIQNYRTFPRNSRPLITTGNQRNVSKQPPAKVARLNLCIMDDNSDTALVSLFRFHTRAPTVAGETISSYVLRMDKTVAYLTDTVYENEEEHLVLLNALRDVWDYIKDDIESREYVLSAVITGGSTPPTAGADKNSDSGLAVTGSLDQENFYTGIAEMGFGDDDGLSRDAISRYIDGDNITGSVRTNTVSDYGSPWVMMDSDDFKQDEYDLSRTPSEWLEYVTNEQASSPTSSESDLIIFDSDTSEDNPEETARILALLCPICRGPRHNIRDCPANIIRIRNQKRESAGLTSQPKFCWNCNQYGHNKRTCRAVGGIREMEEVKGEMGDQDALLCTNCNHNGHTVSDCWSPGGAKEGQRPLVYLDGVICWNCKNYGHQIDTCWAPGGYREGKRSKKGGFVTEYDVVCPNCNHAGHIIETCWAPGGGKAGRAIQKRSFSRGGPTCTNCKLAGHSTEGCRAIGVAMKRQVQPDKDPGRGLMCSNCRQNGHTFKTCQQKWVKNEEQNSRIGLTCTNCKRDGHTIMTCWVPGGEKEGRGPPRDSMCRDGPTCSNCKRVGHTIETCWGNGGGLEGQAPRRAKTKSSDKTITTKAPSVSLENPFFTYVTTDGGSSTTPPMPNPFNNFRYRIIIDSACTNHVTWRKDLFVTYTALKPGEKRIALADGTLLSVHGVGTIAVDLTMGDGNPNSPSTRVELKDVIHFKNATSTLLSLAQLRDSDIQATFAEGEGFQIKSRTTGTMIGKTVPVGRLYALLVKGQNHVTRSTSSVTQPRPQVVVDEVHDVREECVCPRCRNGVSPLSGAGWEVFLVPQLMGVPMVAAFGFTTSRAFLTKFLLAFLVSSFTMGTAIYLLWV</sequence>
<dbReference type="Pfam" id="PF22936">
    <property type="entry name" value="Pol_BBD"/>
    <property type="match status" value="1"/>
</dbReference>
<evidence type="ECO:0000313" key="5">
    <source>
        <dbReference type="EMBL" id="KAL0634562.1"/>
    </source>
</evidence>
<name>A0ABR3GF36_9PEZI</name>
<dbReference type="EMBL" id="JBBBZM010000091">
    <property type="protein sequence ID" value="KAL0634562.1"/>
    <property type="molecule type" value="Genomic_DNA"/>
</dbReference>
<feature type="transmembrane region" description="Helical" evidence="3">
    <location>
        <begin position="828"/>
        <end position="847"/>
    </location>
</feature>
<protein>
    <recommendedName>
        <fullName evidence="4">CCHC-type domain-containing protein</fullName>
    </recommendedName>
</protein>
<dbReference type="PANTHER" id="PTHR47103:SF5">
    <property type="entry name" value="DNA-BINDING PROTEIN HEXBP-LIKE"/>
    <property type="match status" value="1"/>
</dbReference>
<accession>A0ABR3GF36</accession>
<keyword evidence="6" id="KW-1185">Reference proteome</keyword>
<keyword evidence="3" id="KW-0472">Membrane</keyword>
<keyword evidence="1" id="KW-0863">Zinc-finger</keyword>
<organism evidence="5 6">
    <name type="scientific">Discina gigas</name>
    <dbReference type="NCBI Taxonomy" id="1032678"/>
    <lineage>
        <taxon>Eukaryota</taxon>
        <taxon>Fungi</taxon>
        <taxon>Dikarya</taxon>
        <taxon>Ascomycota</taxon>
        <taxon>Pezizomycotina</taxon>
        <taxon>Pezizomycetes</taxon>
        <taxon>Pezizales</taxon>
        <taxon>Discinaceae</taxon>
        <taxon>Discina</taxon>
    </lineage>
</organism>
<gene>
    <name evidence="5" type="ORF">Q9L58_006521</name>
</gene>